<evidence type="ECO:0000256" key="1">
    <source>
        <dbReference type="SAM" id="Phobius"/>
    </source>
</evidence>
<dbReference type="EMBL" id="LHYA01000045">
    <property type="protein sequence ID" value="KXB03069.1"/>
    <property type="molecule type" value="Genomic_DNA"/>
</dbReference>
<accession>A0A133V9H0</accession>
<evidence type="ECO:0008006" key="4">
    <source>
        <dbReference type="Google" id="ProtNLM"/>
    </source>
</evidence>
<keyword evidence="1" id="KW-0812">Transmembrane</keyword>
<name>A0A133V9H0_9EURY</name>
<feature type="transmembrane region" description="Helical" evidence="1">
    <location>
        <begin position="36"/>
        <end position="57"/>
    </location>
</feature>
<dbReference type="AlphaFoldDB" id="A0A133V9H0"/>
<proteinExistence type="predicted"/>
<dbReference type="Proteomes" id="UP000070405">
    <property type="component" value="Unassembled WGS sequence"/>
</dbReference>
<evidence type="ECO:0000313" key="2">
    <source>
        <dbReference type="EMBL" id="KXB03069.1"/>
    </source>
</evidence>
<gene>
    <name evidence="2" type="ORF">AKJ47_02910</name>
</gene>
<keyword evidence="1" id="KW-1133">Transmembrane helix</keyword>
<keyword evidence="1" id="KW-0472">Membrane</keyword>
<sequence>MNLEKDKVIGALIVIGVILAAIVYFGLMFLGFGFEVIATVVSIGFLVLLGIGGWIGWTMARTPTPEPLEDLDLEEIEAVGEEELEREVVGPEDLADELASIPGMTDTRVQALLDAGFDDSESFRSASRQELTEGG</sequence>
<comment type="caution">
    <text evidence="2">The sequence shown here is derived from an EMBL/GenBank/DDBJ whole genome shotgun (WGS) entry which is preliminary data.</text>
</comment>
<evidence type="ECO:0000313" key="3">
    <source>
        <dbReference type="Proteomes" id="UP000070405"/>
    </source>
</evidence>
<organism evidence="2 3">
    <name type="scientific">candidate division MSBL1 archaeon SCGC-AAA261G05</name>
    <dbReference type="NCBI Taxonomy" id="1698276"/>
    <lineage>
        <taxon>Archaea</taxon>
        <taxon>Methanobacteriati</taxon>
        <taxon>Methanobacteriota</taxon>
        <taxon>candidate division MSBL1</taxon>
    </lineage>
</organism>
<feature type="transmembrane region" description="Helical" evidence="1">
    <location>
        <begin position="9"/>
        <end position="30"/>
    </location>
</feature>
<keyword evidence="3" id="KW-1185">Reference proteome</keyword>
<reference evidence="2 3" key="1">
    <citation type="journal article" date="2016" name="Sci. Rep.">
        <title>Metabolic traits of an uncultured archaeal lineage -MSBL1- from brine pools of the Red Sea.</title>
        <authorList>
            <person name="Mwirichia R."/>
            <person name="Alam I."/>
            <person name="Rashid M."/>
            <person name="Vinu M."/>
            <person name="Ba-Alawi W."/>
            <person name="Anthony Kamau A."/>
            <person name="Kamanda Ngugi D."/>
            <person name="Goker M."/>
            <person name="Klenk H.P."/>
            <person name="Bajic V."/>
            <person name="Stingl U."/>
        </authorList>
    </citation>
    <scope>NUCLEOTIDE SEQUENCE [LARGE SCALE GENOMIC DNA]</scope>
    <source>
        <strain evidence="2">SCGC-AAA261G05</strain>
    </source>
</reference>
<protein>
    <recommendedName>
        <fullName evidence="4">Helix-hairpin-helix DNA-binding motif class 1 domain-containing protein</fullName>
    </recommendedName>
</protein>